<feature type="domain" description="Histidine kinase" evidence="5">
    <location>
        <begin position="214"/>
        <end position="408"/>
    </location>
</feature>
<dbReference type="Gene3D" id="3.30.565.10">
    <property type="entry name" value="Histidine kinase-like ATPase, C-terminal domain"/>
    <property type="match status" value="1"/>
</dbReference>
<accession>A0A494WXY4</accession>
<dbReference type="InterPro" id="IPR036890">
    <property type="entry name" value="HATPase_C_sf"/>
</dbReference>
<evidence type="ECO:0000256" key="3">
    <source>
        <dbReference type="ARBA" id="ARBA00022777"/>
    </source>
</evidence>
<dbReference type="InterPro" id="IPR003594">
    <property type="entry name" value="HATPase_dom"/>
</dbReference>
<dbReference type="PANTHER" id="PTHR34220">
    <property type="entry name" value="SENSOR HISTIDINE KINASE YPDA"/>
    <property type="match status" value="1"/>
</dbReference>
<sequence>MAEYVYGLPVHGYLRELVAVPLLQEVVDKFARATGVAAIVVDVDGTPITRPSNFTEFCRLVRSSPVGEKGCYESDRRVGEAAAKWKSLSLHQCHCTLIDMAAPLIVDGVYWGAVLCGQVLLERPQEEQIKQVRQVARQYGLDEEKMCAALYKIEVVTEEKIRAAGELLQIVANYIVEMSVSRITSQRLTRQLKEKADMERVMHQLELRALQSQVNPHFLFNTLNAACRLAMIEGASQTEELIHALSGLLRYTLRKIDQMVSLREELEHITNYLFIQKTRYGNHIKVEIHAEPEALNAMIPLMTLQPLVENAIVHGLELKEDGGTIYIDARCFGERVCIEVRDTGLGMEPGVASQVLEGNRSGRGHTTGLGLTNVHQRLRHCFGEKYGLEIFSSPGEGTTVKVWIPLKSQKS</sequence>
<keyword evidence="4" id="KW-0902">Two-component regulatory system</keyword>
<name>A0A494WXY4_9FIRM</name>
<organism evidence="6 7">
    <name type="scientific">Desulfofundulus salinus</name>
    <dbReference type="NCBI Taxonomy" id="2419843"/>
    <lineage>
        <taxon>Bacteria</taxon>
        <taxon>Bacillati</taxon>
        <taxon>Bacillota</taxon>
        <taxon>Clostridia</taxon>
        <taxon>Eubacteriales</taxon>
        <taxon>Peptococcaceae</taxon>
        <taxon>Desulfofundulus</taxon>
    </lineage>
</organism>
<gene>
    <name evidence="6" type="ORF">D7024_13500</name>
</gene>
<evidence type="ECO:0000313" key="7">
    <source>
        <dbReference type="Proteomes" id="UP000271256"/>
    </source>
</evidence>
<dbReference type="Pfam" id="PF06580">
    <property type="entry name" value="His_kinase"/>
    <property type="match status" value="1"/>
</dbReference>
<evidence type="ECO:0000256" key="1">
    <source>
        <dbReference type="ARBA" id="ARBA00000085"/>
    </source>
</evidence>
<dbReference type="InterPro" id="IPR050640">
    <property type="entry name" value="Bact_2-comp_sensor_kinase"/>
</dbReference>
<protein>
    <recommendedName>
        <fullName evidence="2">histidine kinase</fullName>
        <ecNumber evidence="2">2.7.13.3</ecNumber>
    </recommendedName>
</protein>
<dbReference type="SUPFAM" id="SSF55874">
    <property type="entry name" value="ATPase domain of HSP90 chaperone/DNA topoisomerase II/histidine kinase"/>
    <property type="match status" value="1"/>
</dbReference>
<proteinExistence type="predicted"/>
<evidence type="ECO:0000259" key="5">
    <source>
        <dbReference type="PROSITE" id="PS50109"/>
    </source>
</evidence>
<evidence type="ECO:0000256" key="4">
    <source>
        <dbReference type="ARBA" id="ARBA00023012"/>
    </source>
</evidence>
<comment type="caution">
    <text evidence="6">The sequence shown here is derived from an EMBL/GenBank/DDBJ whole genome shotgun (WGS) entry which is preliminary data.</text>
</comment>
<dbReference type="InterPro" id="IPR010559">
    <property type="entry name" value="Sig_transdc_His_kin_internal"/>
</dbReference>
<dbReference type="InterPro" id="IPR004358">
    <property type="entry name" value="Sig_transdc_His_kin-like_C"/>
</dbReference>
<evidence type="ECO:0000256" key="2">
    <source>
        <dbReference type="ARBA" id="ARBA00012438"/>
    </source>
</evidence>
<dbReference type="EC" id="2.7.13.3" evidence="2"/>
<dbReference type="OrthoDB" id="9809348at2"/>
<dbReference type="RefSeq" id="WP_051617937.1">
    <property type="nucleotide sequence ID" value="NZ_RBWE01000001.1"/>
</dbReference>
<dbReference type="AlphaFoldDB" id="A0A494WXY4"/>
<keyword evidence="3 6" id="KW-0808">Transferase</keyword>
<dbReference type="InterPro" id="IPR018771">
    <property type="entry name" value="PocR_dom"/>
</dbReference>
<dbReference type="GO" id="GO:0016020">
    <property type="term" value="C:membrane"/>
    <property type="evidence" value="ECO:0007669"/>
    <property type="project" value="InterPro"/>
</dbReference>
<dbReference type="EMBL" id="RBWE01000001">
    <property type="protein sequence ID" value="RKO67853.1"/>
    <property type="molecule type" value="Genomic_DNA"/>
</dbReference>
<dbReference type="PANTHER" id="PTHR34220:SF7">
    <property type="entry name" value="SENSOR HISTIDINE KINASE YPDA"/>
    <property type="match status" value="1"/>
</dbReference>
<evidence type="ECO:0000313" key="6">
    <source>
        <dbReference type="EMBL" id="RKO67853.1"/>
    </source>
</evidence>
<dbReference type="GO" id="GO:0000155">
    <property type="term" value="F:phosphorelay sensor kinase activity"/>
    <property type="evidence" value="ECO:0007669"/>
    <property type="project" value="InterPro"/>
</dbReference>
<dbReference type="SMART" id="SM00387">
    <property type="entry name" value="HATPase_c"/>
    <property type="match status" value="1"/>
</dbReference>
<reference evidence="6 7" key="1">
    <citation type="submission" date="2018-10" db="EMBL/GenBank/DDBJ databases">
        <authorList>
            <person name="Grouzdev D.S."/>
            <person name="Krutkina M.S."/>
            <person name="Tourova T.P."/>
            <person name="Nazina T.N."/>
        </authorList>
    </citation>
    <scope>NUCLEOTIDE SEQUENCE [LARGE SCALE GENOMIC DNA]</scope>
    <source>
        <strain evidence="6 7">435</strain>
    </source>
</reference>
<dbReference type="PROSITE" id="PS50109">
    <property type="entry name" value="HIS_KIN"/>
    <property type="match status" value="1"/>
</dbReference>
<dbReference type="Pfam" id="PF02518">
    <property type="entry name" value="HATPase_c"/>
    <property type="match status" value="1"/>
</dbReference>
<keyword evidence="3 6" id="KW-0418">Kinase</keyword>
<comment type="catalytic activity">
    <reaction evidence="1">
        <text>ATP + protein L-histidine = ADP + protein N-phospho-L-histidine.</text>
        <dbReference type="EC" id="2.7.13.3"/>
    </reaction>
</comment>
<dbReference type="PRINTS" id="PR00344">
    <property type="entry name" value="BCTRLSENSOR"/>
</dbReference>
<keyword evidence="7" id="KW-1185">Reference proteome</keyword>
<dbReference type="InterPro" id="IPR005467">
    <property type="entry name" value="His_kinase_dom"/>
</dbReference>
<dbReference type="Proteomes" id="UP000271256">
    <property type="component" value="Unassembled WGS sequence"/>
</dbReference>
<dbReference type="Pfam" id="PF10114">
    <property type="entry name" value="PocR"/>
    <property type="match status" value="1"/>
</dbReference>